<dbReference type="GO" id="GO:0016620">
    <property type="term" value="F:oxidoreductase activity, acting on the aldehyde or oxo group of donors, NAD or NADP as acceptor"/>
    <property type="evidence" value="ECO:0007669"/>
    <property type="project" value="InterPro"/>
</dbReference>
<dbReference type="SUPFAM" id="SSF56801">
    <property type="entry name" value="Acetyl-CoA synthetase-like"/>
    <property type="match status" value="1"/>
</dbReference>
<dbReference type="PANTHER" id="PTHR43767:SF10">
    <property type="entry name" value="SURFACTIN SYNTHASE SUBUNIT 1"/>
    <property type="match status" value="1"/>
</dbReference>
<keyword evidence="2" id="KW-1133">Transmembrane helix</keyword>
<dbReference type="PROSITE" id="PS00455">
    <property type="entry name" value="AMP_BINDING"/>
    <property type="match status" value="1"/>
</dbReference>
<evidence type="ECO:0008006" key="7">
    <source>
        <dbReference type="Google" id="ProtNLM"/>
    </source>
</evidence>
<dbReference type="InterPro" id="IPR000873">
    <property type="entry name" value="AMP-dep_synth/lig_dom"/>
</dbReference>
<dbReference type="InterPro" id="IPR020845">
    <property type="entry name" value="AMP-binding_CS"/>
</dbReference>
<dbReference type="InterPro" id="IPR050237">
    <property type="entry name" value="ATP-dep_AMP-bd_enzyme"/>
</dbReference>
<dbReference type="InterPro" id="IPR042099">
    <property type="entry name" value="ANL_N_sf"/>
</dbReference>
<feature type="domain" description="AMP-dependent synthetase/ligase" evidence="4">
    <location>
        <begin position="7"/>
        <end position="331"/>
    </location>
</feature>
<dbReference type="Pfam" id="PF00501">
    <property type="entry name" value="AMP-binding"/>
    <property type="match status" value="1"/>
</dbReference>
<evidence type="ECO:0000256" key="2">
    <source>
        <dbReference type="SAM" id="Phobius"/>
    </source>
</evidence>
<comment type="caution">
    <text evidence="5">The sequence shown here is derived from an EMBL/GenBank/DDBJ whole genome shotgun (WGS) entry which is preliminary data.</text>
</comment>
<feature type="domain" description="Aldehyde dehydrogenase" evidence="3">
    <location>
        <begin position="619"/>
        <end position="845"/>
    </location>
</feature>
<dbReference type="OrthoDB" id="2644916at2"/>
<dbReference type="CDD" id="cd04433">
    <property type="entry name" value="AFD_class_I"/>
    <property type="match status" value="1"/>
</dbReference>
<feature type="transmembrane region" description="Helical" evidence="2">
    <location>
        <begin position="167"/>
        <end position="187"/>
    </location>
</feature>
<keyword evidence="6" id="KW-1185">Reference proteome</keyword>
<keyword evidence="2" id="KW-0472">Membrane</keyword>
<evidence type="ECO:0000313" key="6">
    <source>
        <dbReference type="Proteomes" id="UP000248889"/>
    </source>
</evidence>
<dbReference type="EMBL" id="QKYN01000035">
    <property type="protein sequence ID" value="RAG86016.1"/>
    <property type="molecule type" value="Genomic_DNA"/>
</dbReference>
<dbReference type="Gene3D" id="3.30.300.30">
    <property type="match status" value="1"/>
</dbReference>
<evidence type="ECO:0000313" key="5">
    <source>
        <dbReference type="EMBL" id="RAG86016.1"/>
    </source>
</evidence>
<dbReference type="InterPro" id="IPR016162">
    <property type="entry name" value="Ald_DH_N"/>
</dbReference>
<dbReference type="InterPro" id="IPR016163">
    <property type="entry name" value="Ald_DH_C"/>
</dbReference>
<dbReference type="Gene3D" id="3.40.605.10">
    <property type="entry name" value="Aldehyde Dehydrogenase, Chain A, domain 1"/>
    <property type="match status" value="1"/>
</dbReference>
<accession>A0A2X0J6X6</accession>
<protein>
    <recommendedName>
        <fullName evidence="7">Aldehyde dehydrogenase</fullName>
    </recommendedName>
</protein>
<dbReference type="InterPro" id="IPR016161">
    <property type="entry name" value="Ald_DH/histidinol_DH"/>
</dbReference>
<sequence length="876" mass="96109">MVTGSGTRTAQDIAGAALRLAAVLRRTGVRTGERVLLKADNSPSMVTALLALMHLDVSVVLLDDRQTDQECTRAATLTKAPWAVSHRGEEIAPHVRTIPLDAVEAEPAETELDAELDFSAWERREDALITWSSGSTGLPKGIVRSGRALLDDLERSRERMGYQASDVLLPLVPFSHFYGLTLVLIWWRLGCTLIVTPTNRLDQALKVGSEAGATVVDATPSTLHSILNLTERRPQLLVELATVRMWCVGGAPMSSTFAARFAATFGVPVLDGYGSNEAGNIALASVDNPEGCGRPLDGVEVTIVDADGSPVPIGSTGEIIVRSPAMMVGYLDEAGEVAPLGSEAYHTQDLGYWDTHGNLYVVGRKYAVHRLGHTLYPESIERRAEACGRPVKIVALDDERRGCQLVFVVADPDGSSAQLWRREIDALLPSYEQPNRVIVVEQFPLNANGKPDMVELRRQAQDAIGDRAARPVVPVAALASANVPLPDRLHAVHDMVAFLREQPEQIAEILTEISVRRAVDEEIEDSIVTLEGAVEEIDRYRPGRVSRLAGFMSSNVVLYSYVLHAVLPSLFVERISMRPSSQVAAQTRRLHELFAPVHGLPIEMSTLNQRQFVSGPAAEADVVVFTGAYNNAEELRGKLRRDQLMVFFGQGINPFVVGPDADGERAVEDAIRIRLHNSGQDCFGPDVFFVHASLQDRFVGGLTKRLAEQRHGAYTDPDADYGAVYYDSAIRATTEFLLRNREHVVHGGEVDFRTGLVRPTVLVRNIEDQLDISEFFSPIFNVVVYDDPERLEKVLFSPYFAERSMGAMVYGTEDALVEKLRERHTVGVNRTLLDVDNGNHPFGGRGVMANYAAYRGRRTAEPLLLSKSVAQYGIGV</sequence>
<name>A0A2X0J6X6_9ACTN</name>
<evidence type="ECO:0000259" key="3">
    <source>
        <dbReference type="Pfam" id="PF00171"/>
    </source>
</evidence>
<dbReference type="InterPro" id="IPR015590">
    <property type="entry name" value="Aldehyde_DH_dom"/>
</dbReference>
<evidence type="ECO:0000256" key="1">
    <source>
        <dbReference type="ARBA" id="ARBA00023002"/>
    </source>
</evidence>
<dbReference type="SUPFAM" id="SSF53720">
    <property type="entry name" value="ALDH-like"/>
    <property type="match status" value="1"/>
</dbReference>
<organism evidence="5 6">
    <name type="scientific">Streptacidiphilus pinicola</name>
    <dbReference type="NCBI Taxonomy" id="2219663"/>
    <lineage>
        <taxon>Bacteria</taxon>
        <taxon>Bacillati</taxon>
        <taxon>Actinomycetota</taxon>
        <taxon>Actinomycetes</taxon>
        <taxon>Kitasatosporales</taxon>
        <taxon>Streptomycetaceae</taxon>
        <taxon>Streptacidiphilus</taxon>
    </lineage>
</organism>
<dbReference type="Proteomes" id="UP000248889">
    <property type="component" value="Unassembled WGS sequence"/>
</dbReference>
<evidence type="ECO:0000259" key="4">
    <source>
        <dbReference type="Pfam" id="PF00501"/>
    </source>
</evidence>
<dbReference type="Gene3D" id="3.40.50.12780">
    <property type="entry name" value="N-terminal domain of ligase-like"/>
    <property type="match status" value="1"/>
</dbReference>
<dbReference type="InterPro" id="IPR045851">
    <property type="entry name" value="AMP-bd_C_sf"/>
</dbReference>
<dbReference type="Pfam" id="PF00171">
    <property type="entry name" value="Aldedh"/>
    <property type="match status" value="1"/>
</dbReference>
<keyword evidence="1" id="KW-0560">Oxidoreductase</keyword>
<keyword evidence="2" id="KW-0812">Transmembrane</keyword>
<reference evidence="5 6" key="1">
    <citation type="submission" date="2018-06" db="EMBL/GenBank/DDBJ databases">
        <title>Streptacidiphilus pinicola sp. nov., isolated from pine grove soil.</title>
        <authorList>
            <person name="Roh S.G."/>
            <person name="Park S."/>
            <person name="Kim M.-K."/>
            <person name="Yun B.-R."/>
            <person name="Park J."/>
            <person name="Kim M.J."/>
            <person name="Kim Y.S."/>
            <person name="Kim S.B."/>
        </authorList>
    </citation>
    <scope>NUCLEOTIDE SEQUENCE [LARGE SCALE GENOMIC DNA]</scope>
    <source>
        <strain evidence="5 6">MMS16-CNU450</strain>
    </source>
</reference>
<dbReference type="AlphaFoldDB" id="A0A2X0J6X6"/>
<gene>
    <name evidence="5" type="ORF">DN069_08855</name>
</gene>
<dbReference type="Gene3D" id="3.40.309.10">
    <property type="entry name" value="Aldehyde Dehydrogenase, Chain A, domain 2"/>
    <property type="match status" value="1"/>
</dbReference>
<proteinExistence type="predicted"/>
<dbReference type="PANTHER" id="PTHR43767">
    <property type="entry name" value="LONG-CHAIN-FATTY-ACID--COA LIGASE"/>
    <property type="match status" value="1"/>
</dbReference>